<protein>
    <recommendedName>
        <fullName evidence="1">Serine aminopeptidase S33 domain-containing protein</fullName>
    </recommendedName>
</protein>
<feature type="domain" description="Serine aminopeptidase S33" evidence="1">
    <location>
        <begin position="26"/>
        <end position="59"/>
    </location>
</feature>
<proteinExistence type="predicted"/>
<evidence type="ECO:0000313" key="2">
    <source>
        <dbReference type="EMBL" id="QCW07345.1"/>
    </source>
</evidence>
<dbReference type="SUPFAM" id="SSF53474">
    <property type="entry name" value="alpha/beta-Hydrolases"/>
    <property type="match status" value="1"/>
</dbReference>
<sequence>MASANCMFNLDNDYIYCKYWKPITYPKALVFISHGAGEHSGRYEELAENISSLGILVFSHVFLLGHSMGATISILAAYENPNLFTAMIIMSPLVNVEAVPRLNLLAAKLMGAITPNAPVGTLCPESVSEIWMKFTNTNTTH</sequence>
<dbReference type="PANTHER" id="PTHR11614">
    <property type="entry name" value="PHOSPHOLIPASE-RELATED"/>
    <property type="match status" value="1"/>
</dbReference>
<dbReference type="InterPro" id="IPR051044">
    <property type="entry name" value="MAG_DAG_Lipase"/>
</dbReference>
<gene>
    <name evidence="2" type="ORF">FGHELIBC_00044</name>
</gene>
<evidence type="ECO:0000259" key="1">
    <source>
        <dbReference type="Pfam" id="PF12146"/>
    </source>
</evidence>
<organism evidence="2 3">
    <name type="scientific">Camelpox virus</name>
    <dbReference type="NCBI Taxonomy" id="28873"/>
    <lineage>
        <taxon>Viruses</taxon>
        <taxon>Varidnaviria</taxon>
        <taxon>Bamfordvirae</taxon>
        <taxon>Nucleocytoviricota</taxon>
        <taxon>Pokkesviricetes</taxon>
        <taxon>Chitovirales</taxon>
        <taxon>Poxviridae</taxon>
        <taxon>Chordopoxvirinae</taxon>
        <taxon>Orthopoxvirus</taxon>
        <taxon>Orthopoxvirus camelpox</taxon>
    </lineage>
</organism>
<accession>A0A4Y5N161</accession>
<dbReference type="Pfam" id="PF12146">
    <property type="entry name" value="Hydrolase_4"/>
    <property type="match status" value="2"/>
</dbReference>
<dbReference type="InterPro" id="IPR029058">
    <property type="entry name" value="AB_hydrolase_fold"/>
</dbReference>
<reference evidence="2 3" key="1">
    <citation type="submission" date="2019-05" db="EMBL/GenBank/DDBJ databases">
        <title>The genome sequence of the first Camelpox virus case diagnosed in Israel.</title>
        <authorList>
            <person name="Israeli O."/>
            <person name="Cohen-Gihon I."/>
            <person name="Shifman O."/>
            <person name="Paran N."/>
            <person name="Melamed S."/>
            <person name="Laskar-Levy O."/>
            <person name="Zvi A."/>
            <person name="Beth-Din A."/>
        </authorList>
    </citation>
    <scope>NUCLEOTIDE SEQUENCE [LARGE SCALE GENOMIC DNA]</scope>
    <source>
        <strain evidence="2 3">Negev2016</strain>
    </source>
</reference>
<dbReference type="InterPro" id="IPR022742">
    <property type="entry name" value="Hydrolase_4"/>
</dbReference>
<feature type="domain" description="Serine aminopeptidase S33" evidence="1">
    <location>
        <begin position="60"/>
        <end position="127"/>
    </location>
</feature>
<name>A0A4Y5N161_9POXV</name>
<dbReference type="Proteomes" id="UP000317975">
    <property type="component" value="Segment"/>
</dbReference>
<dbReference type="EMBL" id="MK910851">
    <property type="protein sequence ID" value="QCW07345.1"/>
    <property type="molecule type" value="Genomic_DNA"/>
</dbReference>
<dbReference type="Gene3D" id="3.40.50.1820">
    <property type="entry name" value="alpha/beta hydrolase"/>
    <property type="match status" value="2"/>
</dbReference>
<evidence type="ECO:0000313" key="3">
    <source>
        <dbReference type="Proteomes" id="UP000317975"/>
    </source>
</evidence>